<feature type="region of interest" description="Disordered" evidence="2">
    <location>
        <begin position="170"/>
        <end position="191"/>
    </location>
</feature>
<name>A0A834KX89_ORYME</name>
<feature type="coiled-coil region" evidence="1">
    <location>
        <begin position="1001"/>
        <end position="1028"/>
    </location>
</feature>
<dbReference type="Proteomes" id="UP000646548">
    <property type="component" value="Unassembled WGS sequence"/>
</dbReference>
<proteinExistence type="predicted"/>
<evidence type="ECO:0000313" key="3">
    <source>
        <dbReference type="EMBL" id="KAF6734680.1"/>
    </source>
</evidence>
<sequence>MDKRPKPEEQAENIPPEAKTSKLKFQSNGVEQQFREDNGTLLKTCICSTPAPSESKSRLSGVLSTLSPILKYLNIENKQSPPQSVKCASSSSCLRSTGKPAHHSSFNVSAMHSGTLLGATHQPYCLLDYECLPEITLLDDTNNATMELTRNDSVYPQSAPPAPNPNAVTCGQESNANSPACTPQPPGTQKHKMVKLSEMKRSSAWNRLLDENLPEITLLDTSSDSEMLPRVQTSCRGAMLDLTQDKTQNLAQNITHDVVQDKMNDMMQIMGQDIVQDLPVDMTHDKMQDMVQNMELDMVQDNTKDMLEDKTQDTVQDIELDTVQNLTQDTVKNLTQDVLQDKTQDMVPDIQLDVLQDVLQDKTQDLVQDKTQDVLQDKTQDVLQDETQDMTQDVLHDNTQDVLQDKTQDLVQDKTQDVLQDKTQDVLQDKTQDLVQDKTQDLVQDKTQDLVQDKTQDLVQDKTQDLLHDKTQDVLHDKTQDVLHDKTQDVLHDKTQDVLRDKTQDVLQDVLQDKTQDLVQDKTQDVLQDKTQDMLQDKTQDLVQDKTQDLVQDETQDLVQDETQDLVQDKTQDFVQDVLQDKTQDLTHEKTQDVLQDKTQDMAHEKTQEVLQDLLQDNTQDKMQDKMQEMVQDLAQNKTQDVVQDKTLDVVQNTELDKTKGTVQNKDQDMVQNLTQDKTQDFVQDVLENRNDDASEVLNPELPDSAETRSKMVKNPEGTVETPPALDLLSGGDNCQREDVSQPVLHMSMELSDSSIVSSMDTNKTNTLVLDKSLDSVPDPKFSSTPMIDLKIFNFKTLRDEGQVLAAQKKLYQDGLSKPADQVPSEIPSNIVADRKTFLPQTGSKLLWPLSKATSQLPKISNSGVKSTIPRKPESSQSHLPMKRQRIQDSVRKPVPPEGPQGITDEQSLPSLCTRAAVFKLPASGLQRPQVSKMTKPAATVRKLPTRVNSQVVASADKPCGSKDAVKQLSSTEASSRTLKQPAVRQKSLLTKPQRQGCANCSVLEEQLKRKTEELEKIQEELFKYTKKSRK</sequence>
<keyword evidence="1" id="KW-0175">Coiled coil</keyword>
<dbReference type="PANTHER" id="PTHR47372:SF11">
    <property type="entry name" value="RE19971P"/>
    <property type="match status" value="1"/>
</dbReference>
<dbReference type="EMBL" id="WKFB01000126">
    <property type="protein sequence ID" value="KAF6734680.1"/>
    <property type="molecule type" value="Genomic_DNA"/>
</dbReference>
<gene>
    <name evidence="3" type="ORF">FQA47_013339</name>
</gene>
<organism evidence="3 4">
    <name type="scientific">Oryzias melastigma</name>
    <name type="common">Marine medaka</name>
    <dbReference type="NCBI Taxonomy" id="30732"/>
    <lineage>
        <taxon>Eukaryota</taxon>
        <taxon>Metazoa</taxon>
        <taxon>Chordata</taxon>
        <taxon>Craniata</taxon>
        <taxon>Vertebrata</taxon>
        <taxon>Euteleostomi</taxon>
        <taxon>Actinopterygii</taxon>
        <taxon>Neopterygii</taxon>
        <taxon>Teleostei</taxon>
        <taxon>Neoteleostei</taxon>
        <taxon>Acanthomorphata</taxon>
        <taxon>Ovalentaria</taxon>
        <taxon>Atherinomorphae</taxon>
        <taxon>Beloniformes</taxon>
        <taxon>Adrianichthyidae</taxon>
        <taxon>Oryziinae</taxon>
        <taxon>Oryzias</taxon>
    </lineage>
</organism>
<evidence type="ECO:0000313" key="4">
    <source>
        <dbReference type="Proteomes" id="UP000646548"/>
    </source>
</evidence>
<evidence type="ECO:0000256" key="2">
    <source>
        <dbReference type="SAM" id="MobiDB-lite"/>
    </source>
</evidence>
<comment type="caution">
    <text evidence="3">The sequence shown here is derived from an EMBL/GenBank/DDBJ whole genome shotgun (WGS) entry which is preliminary data.</text>
</comment>
<protein>
    <submittedName>
        <fullName evidence="3">S-antigen protein</fullName>
    </submittedName>
</protein>
<accession>A0A834KX89</accession>
<reference evidence="3" key="1">
    <citation type="journal article" name="BMC Genomics">
        <title>Long-read sequencing and de novo genome assembly of marine medaka (Oryzias melastigma).</title>
        <authorList>
            <person name="Liang P."/>
            <person name="Saqib H.S.A."/>
            <person name="Ni X."/>
            <person name="Shen Y."/>
        </authorList>
    </citation>
    <scope>NUCLEOTIDE SEQUENCE</scope>
    <source>
        <strain evidence="3">Bigg-433</strain>
    </source>
</reference>
<evidence type="ECO:0000256" key="1">
    <source>
        <dbReference type="SAM" id="Coils"/>
    </source>
</evidence>
<feature type="compositionally biased region" description="Polar residues" evidence="2">
    <location>
        <begin position="170"/>
        <end position="181"/>
    </location>
</feature>
<dbReference type="AlphaFoldDB" id="A0A834KX89"/>
<feature type="region of interest" description="Disordered" evidence="2">
    <location>
        <begin position="859"/>
        <end position="907"/>
    </location>
</feature>
<feature type="region of interest" description="Disordered" evidence="2">
    <location>
        <begin position="1"/>
        <end position="25"/>
    </location>
</feature>
<dbReference type="PANTHER" id="PTHR47372">
    <property type="entry name" value="DAUER UP-REGULATED-RELATED"/>
    <property type="match status" value="1"/>
</dbReference>